<accession>A0ABN7AI49</accession>
<dbReference type="EMBL" id="AP028911">
    <property type="protein sequence ID" value="BES91914.1"/>
    <property type="molecule type" value="Genomic_DNA"/>
</dbReference>
<evidence type="ECO:0000313" key="2">
    <source>
        <dbReference type="EMBL" id="BES91914.1"/>
    </source>
</evidence>
<feature type="signal peptide" evidence="1">
    <location>
        <begin position="1"/>
        <end position="24"/>
    </location>
</feature>
<organism evidence="2 3">
    <name type="scientific">Nesidiocoris tenuis</name>
    <dbReference type="NCBI Taxonomy" id="355587"/>
    <lineage>
        <taxon>Eukaryota</taxon>
        <taxon>Metazoa</taxon>
        <taxon>Ecdysozoa</taxon>
        <taxon>Arthropoda</taxon>
        <taxon>Hexapoda</taxon>
        <taxon>Insecta</taxon>
        <taxon>Pterygota</taxon>
        <taxon>Neoptera</taxon>
        <taxon>Paraneoptera</taxon>
        <taxon>Hemiptera</taxon>
        <taxon>Heteroptera</taxon>
        <taxon>Panheteroptera</taxon>
        <taxon>Cimicomorpha</taxon>
        <taxon>Miridae</taxon>
        <taxon>Dicyphina</taxon>
        <taxon>Nesidiocoris</taxon>
    </lineage>
</organism>
<reference evidence="2 3" key="1">
    <citation type="submission" date="2023-09" db="EMBL/GenBank/DDBJ databases">
        <title>Nesidiocoris tenuis whole genome shotgun sequence.</title>
        <authorList>
            <person name="Shibata T."/>
            <person name="Shimoda M."/>
            <person name="Kobayashi T."/>
            <person name="Uehara T."/>
        </authorList>
    </citation>
    <scope>NUCLEOTIDE SEQUENCE [LARGE SCALE GENOMIC DNA]</scope>
    <source>
        <strain evidence="2 3">Japan</strain>
    </source>
</reference>
<keyword evidence="1" id="KW-0732">Signal</keyword>
<dbReference type="Proteomes" id="UP001307889">
    <property type="component" value="Chromosome 3"/>
</dbReference>
<feature type="chain" id="PRO_5045670989" description="MD-2-related lipid-recognition domain-containing protein" evidence="1">
    <location>
        <begin position="25"/>
        <end position="189"/>
    </location>
</feature>
<name>A0ABN7AI49_9HEMI</name>
<proteinExistence type="predicted"/>
<evidence type="ECO:0000256" key="1">
    <source>
        <dbReference type="SAM" id="SignalP"/>
    </source>
</evidence>
<protein>
    <recommendedName>
        <fullName evidence="4">MD-2-related lipid-recognition domain-containing protein</fullName>
    </recommendedName>
</protein>
<evidence type="ECO:0008006" key="4">
    <source>
        <dbReference type="Google" id="ProtNLM"/>
    </source>
</evidence>
<gene>
    <name evidence="2" type="ORF">NTJ_04722</name>
</gene>
<sequence length="189" mass="21676">MELNGGQLLQLIVIFTIYCQLTTAKHIAVWQFFGNCKESESNSLFHFENSHWGMVTPEISELNTTFVLMQDMDIVTSKVSAYKCKSDKESDCEIMMTVPVNDVCSRLREKNQLYSIFTEAMHPPMPCPFKKGSYPVVRARINLNVVQSLMEENTIYLLKFPGDYHGKSTGCMMVKAKKISVKTKRKNRK</sequence>
<keyword evidence="3" id="KW-1185">Reference proteome</keyword>
<evidence type="ECO:0000313" key="3">
    <source>
        <dbReference type="Proteomes" id="UP001307889"/>
    </source>
</evidence>